<dbReference type="Pfam" id="PF12937">
    <property type="entry name" value="F-box-like"/>
    <property type="match status" value="1"/>
</dbReference>
<accession>A0A8T1ZLJ0</accession>
<dbReference type="EMBL" id="JAEFBK010000010">
    <property type="protein sequence ID" value="KAG7560226.1"/>
    <property type="molecule type" value="Genomic_DNA"/>
</dbReference>
<name>A0A8T1ZLJ0_9BRAS</name>
<dbReference type="InterPro" id="IPR013187">
    <property type="entry name" value="F-box-assoc_dom_typ3"/>
</dbReference>
<dbReference type="NCBIfam" id="TIGR01640">
    <property type="entry name" value="F_box_assoc_1"/>
    <property type="match status" value="1"/>
</dbReference>
<sequence length="376" mass="42967">MGLTISRQNCNAPSFFSEIPNDLLIKIVSSLPVEDLARCRCVSKQWASVLSRDLTNYSTSPRILFTFHLNGKWVFFSTPQALNTDQNLTADYHMCFHTRDCSHEICPPVCGLICNRDRGLMICNPSTGEYKTLPNPTWMKSKMRIFFGYDPVGKQYKVLCLLVSEKSRIQKAKVLTLGTGKLSWRNIECYRVRRDYVSPTCCAICISGVLYFQAEGRVLVSIDCFDLRSEKFKFIIPPVNSENKWNRTPINYKDKLGVLYSNLYSGIAESIVSGGTESIELRVLDDPEEGRWSRHIYIFPPIWKNLVAEEDFLCVVGMTRSGEIVFSSYFPSDPFYVLSYNVERNTVIKVEIQGLGSRKGSEIFTFIDHVENVKHI</sequence>
<dbReference type="Proteomes" id="UP000694240">
    <property type="component" value="Chromosome 10"/>
</dbReference>
<organism evidence="2 3">
    <name type="scientific">Arabidopsis thaliana x Arabidopsis arenosa</name>
    <dbReference type="NCBI Taxonomy" id="1240361"/>
    <lineage>
        <taxon>Eukaryota</taxon>
        <taxon>Viridiplantae</taxon>
        <taxon>Streptophyta</taxon>
        <taxon>Embryophyta</taxon>
        <taxon>Tracheophyta</taxon>
        <taxon>Spermatophyta</taxon>
        <taxon>Magnoliopsida</taxon>
        <taxon>eudicotyledons</taxon>
        <taxon>Gunneridae</taxon>
        <taxon>Pentapetalae</taxon>
        <taxon>rosids</taxon>
        <taxon>malvids</taxon>
        <taxon>Brassicales</taxon>
        <taxon>Brassicaceae</taxon>
        <taxon>Camelineae</taxon>
        <taxon>Arabidopsis</taxon>
    </lineage>
</organism>
<protein>
    <submittedName>
        <fullName evidence="2">F-box domain</fullName>
    </submittedName>
</protein>
<evidence type="ECO:0000313" key="3">
    <source>
        <dbReference type="Proteomes" id="UP000694240"/>
    </source>
</evidence>
<proteinExistence type="predicted"/>
<evidence type="ECO:0000313" key="2">
    <source>
        <dbReference type="EMBL" id="KAG7560226.1"/>
    </source>
</evidence>
<comment type="caution">
    <text evidence="2">The sequence shown here is derived from an EMBL/GenBank/DDBJ whole genome shotgun (WGS) entry which is preliminary data.</text>
</comment>
<dbReference type="PANTHER" id="PTHR31111:SF125">
    <property type="entry name" value="F-BOX PROTEIN CPR30-LIKE"/>
    <property type="match status" value="1"/>
</dbReference>
<dbReference type="SMART" id="SM00256">
    <property type="entry name" value="FBOX"/>
    <property type="match status" value="1"/>
</dbReference>
<gene>
    <name evidence="2" type="ORF">ISN45_Aa05g017650</name>
</gene>
<dbReference type="PROSITE" id="PS50181">
    <property type="entry name" value="FBOX"/>
    <property type="match status" value="1"/>
</dbReference>
<dbReference type="InterPro" id="IPR001810">
    <property type="entry name" value="F-box_dom"/>
</dbReference>
<evidence type="ECO:0000259" key="1">
    <source>
        <dbReference type="PROSITE" id="PS50181"/>
    </source>
</evidence>
<reference evidence="2 3" key="1">
    <citation type="submission" date="2020-12" db="EMBL/GenBank/DDBJ databases">
        <title>Concerted genomic and epigenomic changes stabilize Arabidopsis allopolyploids.</title>
        <authorList>
            <person name="Chen Z."/>
        </authorList>
    </citation>
    <scope>NUCLEOTIDE SEQUENCE [LARGE SCALE GENOMIC DNA]</scope>
    <source>
        <strain evidence="2">Allo738</strain>
        <tissue evidence="2">Leaf</tissue>
    </source>
</reference>
<dbReference type="Pfam" id="PF08268">
    <property type="entry name" value="FBA_3"/>
    <property type="match status" value="1"/>
</dbReference>
<dbReference type="PANTHER" id="PTHR31111">
    <property type="entry name" value="BNAA05G37150D PROTEIN-RELATED"/>
    <property type="match status" value="1"/>
</dbReference>
<dbReference type="InterPro" id="IPR017451">
    <property type="entry name" value="F-box-assoc_interact_dom"/>
</dbReference>
<feature type="domain" description="F-box" evidence="1">
    <location>
        <begin position="13"/>
        <end position="60"/>
    </location>
</feature>
<keyword evidence="3" id="KW-1185">Reference proteome</keyword>
<dbReference type="AlphaFoldDB" id="A0A8T1ZLJ0"/>